<reference evidence="1 3" key="1">
    <citation type="journal article" date="2015" name="Nat. Commun.">
        <title>Production of butyrate from lysine and the Amadori product fructoselysine by a human gut commensal.</title>
        <authorList>
            <person name="Bui T.P."/>
            <person name="Ritari J."/>
            <person name="Boeren S."/>
            <person name="de Waard P."/>
            <person name="Plugge C.M."/>
            <person name="de Vos W.M."/>
        </authorList>
    </citation>
    <scope>NUCLEOTIDE SEQUENCE [LARGE SCALE GENOMIC DNA]</scope>
    <source>
        <strain evidence="1 3">AF211</strain>
    </source>
</reference>
<reference evidence="2 4" key="3">
    <citation type="submission" date="2018-04" db="EMBL/GenBank/DDBJ databases">
        <title>Genomic Encyclopedia of Type Strains, Phase IV (KMG-IV): sequencing the most valuable type-strain genomes for metagenomic binning, comparative biology and taxonomic classification.</title>
        <authorList>
            <person name="Goeker M."/>
        </authorList>
    </citation>
    <scope>NUCLEOTIDE SEQUENCE [LARGE SCALE GENOMIC DNA]</scope>
    <source>
        <strain evidence="2 4">DSM 26588</strain>
    </source>
</reference>
<dbReference type="STRING" id="1297617.IB211_00792c"/>
<dbReference type="KEGG" id="ibu:IB211_00792c"/>
<sequence>MVIETKFDSIAEIAGLQRMAQTVDEQVLLRAPQSNILVDAKSFLGLFTLDFSKPVEVVTDSVYVIRQLEIASRRKAAVR</sequence>
<dbReference type="OrthoDB" id="2064342at2"/>
<gene>
    <name evidence="2" type="ORF">C7373_103292</name>
    <name evidence="1" type="ORF">IB211_00792c</name>
</gene>
<dbReference type="RefSeq" id="WP_033117898.1">
    <property type="nucleotide sequence ID" value="NZ_CALICV010000008.1"/>
</dbReference>
<dbReference type="EMBL" id="QEKK01000003">
    <property type="protein sequence ID" value="PVY59000.1"/>
    <property type="molecule type" value="Genomic_DNA"/>
</dbReference>
<name>A0A0S2W1R1_9FIRM</name>
<dbReference type="Proteomes" id="UP000245778">
    <property type="component" value="Unassembled WGS sequence"/>
</dbReference>
<dbReference type="EMBL" id="CP011307">
    <property type="protein sequence ID" value="ALP93186.1"/>
    <property type="molecule type" value="Genomic_DNA"/>
</dbReference>
<dbReference type="AlphaFoldDB" id="A0A0S2W1R1"/>
<proteinExistence type="predicted"/>
<evidence type="ECO:0000313" key="2">
    <source>
        <dbReference type="EMBL" id="PVY59000.1"/>
    </source>
</evidence>
<organism evidence="1 3">
    <name type="scientific">Intestinimonas butyriciproducens</name>
    <dbReference type="NCBI Taxonomy" id="1297617"/>
    <lineage>
        <taxon>Bacteria</taxon>
        <taxon>Bacillati</taxon>
        <taxon>Bacillota</taxon>
        <taxon>Clostridia</taxon>
        <taxon>Eubacteriales</taxon>
        <taxon>Intestinimonas</taxon>
    </lineage>
</organism>
<evidence type="ECO:0000313" key="1">
    <source>
        <dbReference type="EMBL" id="ALP93186.1"/>
    </source>
</evidence>
<reference evidence="3" key="2">
    <citation type="submission" date="2015-04" db="EMBL/GenBank/DDBJ databases">
        <title>A butyrogenic pathway from the amino acid lysine in a human gut commensal.</title>
        <authorList>
            <person name="de Vos W.M."/>
            <person name="Bui N.T.P."/>
            <person name="Plugge C.M."/>
            <person name="Ritari J."/>
        </authorList>
    </citation>
    <scope>NUCLEOTIDE SEQUENCE [LARGE SCALE GENOMIC DNA]</scope>
    <source>
        <strain evidence="3">AF211</strain>
    </source>
</reference>
<dbReference type="Proteomes" id="UP000064844">
    <property type="component" value="Chromosome"/>
</dbReference>
<evidence type="ECO:0000313" key="3">
    <source>
        <dbReference type="Proteomes" id="UP000064844"/>
    </source>
</evidence>
<protein>
    <submittedName>
        <fullName evidence="1">Uncharacterized protein</fullName>
    </submittedName>
</protein>
<evidence type="ECO:0000313" key="4">
    <source>
        <dbReference type="Proteomes" id="UP000245778"/>
    </source>
</evidence>
<accession>A0A0S2W1R1</accession>
<dbReference type="eggNOG" id="ENOG50335CJ">
    <property type="taxonomic scope" value="Bacteria"/>
</dbReference>
<keyword evidence="3" id="KW-1185">Reference proteome</keyword>
<dbReference type="GeneID" id="93229950"/>